<keyword evidence="2" id="KW-1185">Reference proteome</keyword>
<gene>
    <name evidence="1" type="ORF">CY0110_17252</name>
</gene>
<dbReference type="EMBL" id="AAXW01000002">
    <property type="protein sequence ID" value="EAZ93564.1"/>
    <property type="molecule type" value="Genomic_DNA"/>
</dbReference>
<evidence type="ECO:0000313" key="1">
    <source>
        <dbReference type="EMBL" id="EAZ93564.1"/>
    </source>
</evidence>
<protein>
    <submittedName>
        <fullName evidence="1">Uncharacterized protein</fullName>
    </submittedName>
</protein>
<reference evidence="1 2" key="1">
    <citation type="submission" date="2007-03" db="EMBL/GenBank/DDBJ databases">
        <authorList>
            <person name="Stal L."/>
            <person name="Ferriera S."/>
            <person name="Johnson J."/>
            <person name="Kravitz S."/>
            <person name="Beeson K."/>
            <person name="Sutton G."/>
            <person name="Rogers Y.-H."/>
            <person name="Friedman R."/>
            <person name="Frazier M."/>
            <person name="Venter J.C."/>
        </authorList>
    </citation>
    <scope>NUCLEOTIDE SEQUENCE [LARGE SCALE GENOMIC DNA]</scope>
    <source>
        <strain evidence="1 2">CCY0110</strain>
    </source>
</reference>
<evidence type="ECO:0000313" key="2">
    <source>
        <dbReference type="Proteomes" id="UP000003781"/>
    </source>
</evidence>
<proteinExistence type="predicted"/>
<comment type="caution">
    <text evidence="1">The sequence shown here is derived from an EMBL/GenBank/DDBJ whole genome shotgun (WGS) entry which is preliminary data.</text>
</comment>
<organism evidence="1 2">
    <name type="scientific">Crocosphaera chwakensis CCY0110</name>
    <dbReference type="NCBI Taxonomy" id="391612"/>
    <lineage>
        <taxon>Bacteria</taxon>
        <taxon>Bacillati</taxon>
        <taxon>Cyanobacteriota</taxon>
        <taxon>Cyanophyceae</taxon>
        <taxon>Oscillatoriophycideae</taxon>
        <taxon>Chroococcales</taxon>
        <taxon>Aphanothecaceae</taxon>
        <taxon>Crocosphaera</taxon>
        <taxon>Crocosphaera chwakensis</taxon>
    </lineage>
</organism>
<accession>A3IID2</accession>
<sequence>MQTKCYQLSGLNKKTIIVKLKE</sequence>
<dbReference type="Proteomes" id="UP000003781">
    <property type="component" value="Unassembled WGS sequence"/>
</dbReference>
<dbReference type="AlphaFoldDB" id="A3IID2"/>
<name>A3IID2_9CHRO</name>